<gene>
    <name evidence="1" type="ORF">N0B31_14175</name>
</gene>
<name>A0A9E7U9X0_9EURY</name>
<organism evidence="1 2">
    <name type="scientific">Salinirubellus salinus</name>
    <dbReference type="NCBI Taxonomy" id="1364945"/>
    <lineage>
        <taxon>Archaea</taxon>
        <taxon>Methanobacteriati</taxon>
        <taxon>Methanobacteriota</taxon>
        <taxon>Stenosarchaea group</taxon>
        <taxon>Halobacteria</taxon>
        <taxon>Halobacteriales</taxon>
        <taxon>Natronomonadaceae</taxon>
        <taxon>Salinirubellus</taxon>
    </lineage>
</organism>
<evidence type="ECO:0008006" key="3">
    <source>
        <dbReference type="Google" id="ProtNLM"/>
    </source>
</evidence>
<dbReference type="AlphaFoldDB" id="A0A9E7U9X0"/>
<dbReference type="RefSeq" id="WP_260592278.1">
    <property type="nucleotide sequence ID" value="NZ_CP104003.1"/>
</dbReference>
<dbReference type="Proteomes" id="UP001057580">
    <property type="component" value="Chromosome"/>
</dbReference>
<keyword evidence="2" id="KW-1185">Reference proteome</keyword>
<dbReference type="GeneID" id="74943591"/>
<protein>
    <recommendedName>
        <fullName evidence="3">Reverse transcriptase-like protein</fullName>
    </recommendedName>
</protein>
<evidence type="ECO:0000313" key="2">
    <source>
        <dbReference type="Proteomes" id="UP001057580"/>
    </source>
</evidence>
<accession>A0A9E7U9X0</accession>
<dbReference type="EMBL" id="CP104003">
    <property type="protein sequence ID" value="UWM53284.1"/>
    <property type="molecule type" value="Genomic_DNA"/>
</dbReference>
<proteinExistence type="predicted"/>
<sequence length="47" mass="5466">MPKCPVSRRRVERIRELLAPVPTVTYRVVPRGHNERAHRLARAGHAR</sequence>
<dbReference type="KEGG" id="ssai:N0B31_14175"/>
<reference evidence="1" key="1">
    <citation type="submission" date="2022-09" db="EMBL/GenBank/DDBJ databases">
        <title>Diverse halophilic archaea isolated from saline environments.</title>
        <authorList>
            <person name="Cui H.-L."/>
        </authorList>
    </citation>
    <scope>NUCLEOTIDE SEQUENCE</scope>
    <source>
        <strain evidence="1">ZS-35-S2</strain>
    </source>
</reference>
<evidence type="ECO:0000313" key="1">
    <source>
        <dbReference type="EMBL" id="UWM53284.1"/>
    </source>
</evidence>